<accession>A0ABT1YBZ0</accession>
<comment type="caution">
    <text evidence="1">The sequence shown here is derived from an EMBL/GenBank/DDBJ whole genome shotgun (WGS) entry which is preliminary data.</text>
</comment>
<reference evidence="1 2" key="1">
    <citation type="submission" date="2022-08" db="EMBL/GenBank/DDBJ databases">
        <title>Paenibacillus endoradicis sp. nov., Paenibacillus radicibacter sp. nov and Paenibacillus pararadicis sp. nov., three cold-adapted plant growth-promoting bacteria isolated from root of Larix gmelinii in Great Khingan.</title>
        <authorList>
            <person name="Xue H."/>
        </authorList>
    </citation>
    <scope>NUCLEOTIDE SEQUENCE [LARGE SCALE GENOMIC DNA]</scope>
    <source>
        <strain evidence="1 2">N5-1-1-5</strain>
    </source>
</reference>
<dbReference type="EMBL" id="JANQBD010000003">
    <property type="protein sequence ID" value="MCR8630707.1"/>
    <property type="molecule type" value="Genomic_DNA"/>
</dbReference>
<protein>
    <recommendedName>
        <fullName evidence="3">Polymerase nucleotidyl transferase domain-containing protein</fullName>
    </recommendedName>
</protein>
<evidence type="ECO:0000313" key="2">
    <source>
        <dbReference type="Proteomes" id="UP001300012"/>
    </source>
</evidence>
<dbReference type="RefSeq" id="WP_258212318.1">
    <property type="nucleotide sequence ID" value="NZ_JANQBD010000003.1"/>
</dbReference>
<name>A0ABT1YBZ0_9BACL</name>
<sequence>MAELIHTGPLPPDRARLVENLVQNIISLHPGIDGLILTGSIWNPDTQLPHSDIDINWHGSKNDRIHDSRLNQHSIFQEAGVTIEMAHYFWGDLLRPETMRLSVIVSLNRAHILWEKEGRFSVPQQQTERLLRNIHWVREAIERSVRDLKERANCWLDPEYCRKNKDNHHGFDFVRTVVGPTVGLLDSIDLRPPSAARKGLMEITQTSALCGLPDISESILHCLGADQLTRAEVEKWNRLLNKLYTSVEILCPEIQLVKRDYHNLLLNIMRILRAFAVHRRLQEL</sequence>
<dbReference type="Proteomes" id="UP001300012">
    <property type="component" value="Unassembled WGS sequence"/>
</dbReference>
<proteinExistence type="predicted"/>
<evidence type="ECO:0008006" key="3">
    <source>
        <dbReference type="Google" id="ProtNLM"/>
    </source>
</evidence>
<gene>
    <name evidence="1" type="ORF">NV381_05765</name>
</gene>
<keyword evidence="2" id="KW-1185">Reference proteome</keyword>
<evidence type="ECO:0000313" key="1">
    <source>
        <dbReference type="EMBL" id="MCR8630707.1"/>
    </source>
</evidence>
<organism evidence="1 2">
    <name type="scientific">Paenibacillus radicis</name>
    <name type="common">ex Xue et al. 2023</name>
    <dbReference type="NCBI Taxonomy" id="2972489"/>
    <lineage>
        <taxon>Bacteria</taxon>
        <taxon>Bacillati</taxon>
        <taxon>Bacillota</taxon>
        <taxon>Bacilli</taxon>
        <taxon>Bacillales</taxon>
        <taxon>Paenibacillaceae</taxon>
        <taxon>Paenibacillus</taxon>
    </lineage>
</organism>